<protein>
    <submittedName>
        <fullName evidence="5">RimJ/RimL family protein N-acetyltransferase</fullName>
    </submittedName>
</protein>
<dbReference type="Gene3D" id="3.40.630.30">
    <property type="match status" value="1"/>
</dbReference>
<dbReference type="InterPro" id="IPR016181">
    <property type="entry name" value="Acyl_CoA_acyltransferase"/>
</dbReference>
<keyword evidence="6" id="KW-1185">Reference proteome</keyword>
<feature type="domain" description="N-acetyltransferase" evidence="4">
    <location>
        <begin position="11"/>
        <end position="175"/>
    </location>
</feature>
<evidence type="ECO:0000313" key="5">
    <source>
        <dbReference type="EMBL" id="RLK60565.1"/>
    </source>
</evidence>
<dbReference type="Pfam" id="PF13302">
    <property type="entry name" value="Acetyltransf_3"/>
    <property type="match status" value="1"/>
</dbReference>
<reference evidence="5 6" key="1">
    <citation type="submission" date="2018-10" db="EMBL/GenBank/DDBJ databases">
        <title>Genomic Encyclopedia of Archaeal and Bacterial Type Strains, Phase II (KMG-II): from individual species to whole genera.</title>
        <authorList>
            <person name="Goeker M."/>
        </authorList>
    </citation>
    <scope>NUCLEOTIDE SEQUENCE [LARGE SCALE GENOMIC DNA]</scope>
    <source>
        <strain evidence="5 6">DSM 45657</strain>
    </source>
</reference>
<dbReference type="PANTHER" id="PTHR43792">
    <property type="entry name" value="GNAT FAMILY, PUTATIVE (AFU_ORTHOLOGUE AFUA_3G00765)-RELATED-RELATED"/>
    <property type="match status" value="1"/>
</dbReference>
<sequence length="176" mass="19099">MTDLNLTGDRVRLREFTPADLDGVHDIVGDDRVTRYLSFGSRTRKQAAAMLSGIVERATQVPRTEFYLASTPLEADELVGFGRLALSGVRAAKLGYAVAHAHQGKGYATDTVRTMVDFAFGPLGLHRVTAAIGPENAASLAVARRCGFSREGVLRDHVHTNGAWRDSVLFSRLADD</sequence>
<dbReference type="SUPFAM" id="SSF55729">
    <property type="entry name" value="Acyl-CoA N-acyltransferases (Nat)"/>
    <property type="match status" value="1"/>
</dbReference>
<dbReference type="GO" id="GO:0005737">
    <property type="term" value="C:cytoplasm"/>
    <property type="evidence" value="ECO:0007669"/>
    <property type="project" value="TreeGrafter"/>
</dbReference>
<dbReference type="EMBL" id="RCDD01000001">
    <property type="protein sequence ID" value="RLK60565.1"/>
    <property type="molecule type" value="Genomic_DNA"/>
</dbReference>
<name>A0A421B8I6_9PSEU</name>
<dbReference type="InterPro" id="IPR051531">
    <property type="entry name" value="N-acetyltransferase"/>
</dbReference>
<accession>A0A421B8I6</accession>
<dbReference type="GO" id="GO:0008999">
    <property type="term" value="F:protein-N-terminal-alanine acetyltransferase activity"/>
    <property type="evidence" value="ECO:0007669"/>
    <property type="project" value="TreeGrafter"/>
</dbReference>
<dbReference type="InterPro" id="IPR000182">
    <property type="entry name" value="GNAT_dom"/>
</dbReference>
<organism evidence="5 6">
    <name type="scientific">Actinokineospora cianjurensis</name>
    <dbReference type="NCBI Taxonomy" id="585224"/>
    <lineage>
        <taxon>Bacteria</taxon>
        <taxon>Bacillati</taxon>
        <taxon>Actinomycetota</taxon>
        <taxon>Actinomycetes</taxon>
        <taxon>Pseudonocardiales</taxon>
        <taxon>Pseudonocardiaceae</taxon>
        <taxon>Actinokineospora</taxon>
    </lineage>
</organism>
<evidence type="ECO:0000256" key="2">
    <source>
        <dbReference type="ARBA" id="ARBA00023315"/>
    </source>
</evidence>
<comment type="similarity">
    <text evidence="3">Belongs to the acetyltransferase family. RimJ subfamily.</text>
</comment>
<evidence type="ECO:0000256" key="3">
    <source>
        <dbReference type="ARBA" id="ARBA00038502"/>
    </source>
</evidence>
<evidence type="ECO:0000256" key="1">
    <source>
        <dbReference type="ARBA" id="ARBA00022679"/>
    </source>
</evidence>
<gene>
    <name evidence="5" type="ORF">CLV68_1074</name>
</gene>
<dbReference type="AlphaFoldDB" id="A0A421B8I6"/>
<keyword evidence="2" id="KW-0012">Acyltransferase</keyword>
<proteinExistence type="inferred from homology"/>
<evidence type="ECO:0000313" key="6">
    <source>
        <dbReference type="Proteomes" id="UP000282454"/>
    </source>
</evidence>
<dbReference type="Proteomes" id="UP000282454">
    <property type="component" value="Unassembled WGS sequence"/>
</dbReference>
<dbReference type="PANTHER" id="PTHR43792:SF8">
    <property type="entry name" value="[RIBOSOMAL PROTEIN US5]-ALANINE N-ACETYLTRANSFERASE"/>
    <property type="match status" value="1"/>
</dbReference>
<keyword evidence="1 5" id="KW-0808">Transferase</keyword>
<dbReference type="PROSITE" id="PS51186">
    <property type="entry name" value="GNAT"/>
    <property type="match status" value="1"/>
</dbReference>
<evidence type="ECO:0000259" key="4">
    <source>
        <dbReference type="PROSITE" id="PS51186"/>
    </source>
</evidence>
<comment type="caution">
    <text evidence="5">The sequence shown here is derived from an EMBL/GenBank/DDBJ whole genome shotgun (WGS) entry which is preliminary data.</text>
</comment>
<dbReference type="RefSeq" id="WP_342772757.1">
    <property type="nucleotide sequence ID" value="NZ_RCDD01000001.1"/>
</dbReference>